<proteinExistence type="predicted"/>
<reference evidence="3" key="1">
    <citation type="submission" date="2016-04" db="EMBL/GenBank/DDBJ databases">
        <authorList>
            <person name="Chen L."/>
            <person name="Zhuang W."/>
            <person name="Wang G."/>
        </authorList>
    </citation>
    <scope>NUCLEOTIDE SEQUENCE [LARGE SCALE GENOMIC DNA]</scope>
    <source>
        <strain evidence="3">208</strain>
    </source>
</reference>
<evidence type="ECO:0000259" key="1">
    <source>
        <dbReference type="Pfam" id="PF03168"/>
    </source>
</evidence>
<keyword evidence="3" id="KW-1185">Reference proteome</keyword>
<protein>
    <recommendedName>
        <fullName evidence="1">Late embryogenesis abundant protein LEA-2 subgroup domain-containing protein</fullName>
    </recommendedName>
</protein>
<evidence type="ECO:0000313" key="3">
    <source>
        <dbReference type="Proteomes" id="UP000192276"/>
    </source>
</evidence>
<gene>
    <name evidence="2" type="ORF">A4R26_14470</name>
</gene>
<dbReference type="Proteomes" id="UP000192276">
    <property type="component" value="Unassembled WGS sequence"/>
</dbReference>
<dbReference type="EMBL" id="LWBP01000067">
    <property type="protein sequence ID" value="OQP65630.1"/>
    <property type="molecule type" value="Genomic_DNA"/>
</dbReference>
<dbReference type="Pfam" id="PF03168">
    <property type="entry name" value="LEA_2"/>
    <property type="match status" value="1"/>
</dbReference>
<dbReference type="InterPro" id="IPR004864">
    <property type="entry name" value="LEA_2"/>
</dbReference>
<sequence>MAGKIYPVHCGLKIIDMQKISWWLLLPLLAVGCAKPTGFDYLGVRNFKVIKFGLKESTVGADVEFYNPNRYPVTMKGGSVDVYANNSYFGKTTLDSSIQIPKKDTFLLPVVLKVDMNNTAIGLIQTLAAGQDSVHIKLDGSAKVGRGGLFINYPIRYAGMQKIKF</sequence>
<dbReference type="PROSITE" id="PS51257">
    <property type="entry name" value="PROKAR_LIPOPROTEIN"/>
    <property type="match status" value="1"/>
</dbReference>
<comment type="caution">
    <text evidence="2">The sequence shown here is derived from an EMBL/GenBank/DDBJ whole genome shotgun (WGS) entry which is preliminary data.</text>
</comment>
<dbReference type="AlphaFoldDB" id="A0A1V9G4Y2"/>
<dbReference type="SUPFAM" id="SSF117070">
    <property type="entry name" value="LEA14-like"/>
    <property type="match status" value="1"/>
</dbReference>
<organism evidence="2 3">
    <name type="scientific">Niastella populi</name>
    <dbReference type="NCBI Taxonomy" id="550983"/>
    <lineage>
        <taxon>Bacteria</taxon>
        <taxon>Pseudomonadati</taxon>
        <taxon>Bacteroidota</taxon>
        <taxon>Chitinophagia</taxon>
        <taxon>Chitinophagales</taxon>
        <taxon>Chitinophagaceae</taxon>
        <taxon>Niastella</taxon>
    </lineage>
</organism>
<dbReference type="Gene3D" id="2.60.40.1820">
    <property type="match status" value="1"/>
</dbReference>
<dbReference type="RefSeq" id="WP_133054586.1">
    <property type="nucleotide sequence ID" value="NZ_LWBP01000067.1"/>
</dbReference>
<name>A0A1V9G4Y2_9BACT</name>
<dbReference type="OrthoDB" id="766446at2"/>
<accession>A0A1V9G4Y2</accession>
<feature type="domain" description="Late embryogenesis abundant protein LEA-2 subgroup" evidence="1">
    <location>
        <begin position="63"/>
        <end position="155"/>
    </location>
</feature>
<evidence type="ECO:0000313" key="2">
    <source>
        <dbReference type="EMBL" id="OQP65630.1"/>
    </source>
</evidence>